<sequence>MLDEYLSLGGVELGNNARAYDYASCLSCCAGLLKLPGCDGIHDATTGFTDAVREWQDRFTNLFPNPSFETASGTVEVARNLVLNPRFAALDGWGFIGSTAVDLGGGVAEVTIGASPPTSNFVTPGSTVAFAGFVAGDRFSASYTVQNTGTTPGTFRLATYDGASYIYGAPVTINPGETKDVQAIGQTALAGVQYMQPRLHVTSVVAGGKFRVSKAIAVKSSVLPSYFDPVAGTGDPDLTATWAGAANNSATIMTGVGIASVSTAASAEVIIQSTAWASTGSKSARVRPTSPNTGVSFVVIRTLTAADAGKTFTVKVKVRMTAPSAVTAAYARSFFVTANAAPTTIQGPQAPNVAGVHDMEWSFTVPAGTTNGTVRWYHGGSASDPDIWLDDLAIIPGTYSGGYFDGANLPESLDETEWRTRWSAVANASTSILQENVVVAEAESAEPPYSCADISLAPWYDQTNPFSRDFAGYYLLSVTGATDGTMTAGVTESVGYGGVIGSPHYATRSVRVRSMLVGCGRAATHYGLAWLKAALGESFCSRHGDACGTSDLSFFIDCPPVLDPGDTDYAATTSPYRRYLHDVACTSSPIIQEEYETPSGAYVVIVEYILTAESPFVWGETVEAESTGSVLTAFDDIPYNLMRRPSGEQGDGIPAIVATQYAFNGSAEYGGSATALPTGWAREVTNIPAGLTDAKSTDIAAVGPNSARVRLLATGAVSNGTIRLYYDVALGSLPAGSAPSVSLWAAALTYAGTPTLAPISAEVEWRTATATVSTAPLGQIPVNGGNISAPGLTRPPTATVARLAVTLPVTSAVAGDDIRFYADAFGLTVP</sequence>
<name>A0A481VWH2_9CAUD</name>
<evidence type="ECO:0000313" key="1">
    <source>
        <dbReference type="EMBL" id="QBI98120.1"/>
    </source>
</evidence>
<accession>A0A481VWH2</accession>
<dbReference type="EMBL" id="MK524510">
    <property type="protein sequence ID" value="QBI98120.1"/>
    <property type="molecule type" value="Genomic_DNA"/>
</dbReference>
<dbReference type="KEGG" id="vg:55011705"/>
<dbReference type="RefSeq" id="YP_009820272.1">
    <property type="nucleotide sequence ID" value="NC_048165.1"/>
</dbReference>
<protein>
    <submittedName>
        <fullName evidence="1">Minor tail protein</fullName>
    </submittedName>
</protein>
<dbReference type="Proteomes" id="UP000292772">
    <property type="component" value="Segment"/>
</dbReference>
<dbReference type="GeneID" id="55011705"/>
<keyword evidence="2" id="KW-1185">Reference proteome</keyword>
<organism evidence="1 2">
    <name type="scientific">Microbacterium phage Fireman</name>
    <dbReference type="NCBI Taxonomy" id="2530118"/>
    <lineage>
        <taxon>Viruses</taxon>
        <taxon>Duplodnaviria</taxon>
        <taxon>Heunggongvirae</taxon>
        <taxon>Uroviricota</taxon>
        <taxon>Caudoviricetes</taxon>
        <taxon>Hodgkinviridae</taxon>
        <taxon>Metamorphoovirus</taxon>
        <taxon>Metamorphoovirus fireman</taxon>
    </lineage>
</organism>
<evidence type="ECO:0000313" key="2">
    <source>
        <dbReference type="Proteomes" id="UP000292772"/>
    </source>
</evidence>
<gene>
    <name evidence="1" type="primary">37</name>
    <name evidence="1" type="ORF">SEA_FIREMAN_37</name>
</gene>
<proteinExistence type="predicted"/>
<dbReference type="Gene3D" id="2.60.120.260">
    <property type="entry name" value="Galactose-binding domain-like"/>
    <property type="match status" value="1"/>
</dbReference>
<reference evidence="1 2" key="1">
    <citation type="submission" date="2019-02" db="EMBL/GenBank/DDBJ databases">
        <authorList>
            <person name="Batt M."/>
            <person name="McKinney A."/>
            <person name="Svoboda C."/>
            <person name="Garlena R.A."/>
            <person name="Russell D.A."/>
            <person name="Pope W.H."/>
            <person name="Jacobs-Sera D."/>
            <person name="Hatfull G.F."/>
        </authorList>
    </citation>
    <scope>NUCLEOTIDE SEQUENCE [LARGE SCALE GENOMIC DNA]</scope>
</reference>